<dbReference type="AlphaFoldDB" id="A0A835WSL9"/>
<name>A0A835WSL9_9CHLO</name>
<sequence length="251" mass="27767">MDANLDIRTLNVLGGPYNETYSVSPDVPGHPHTIRHALTPIYTYEALGAVNATFSWMLLGDDDTVWSLPAVLRLVNERRLNAEEPHMLGDFQYHCVREHFECIAPVAGMLKLLARDPHFYLPLALDTVVPEAASGDVALAEGVRLLGYGFTNLLPSEEAARVAAGSPKQNITRRFFAPHCLFNDGRSPDEHLRVLKDQAAKAPAAFRTMVSVHARQRILFTRYHDLVREVLPAYRGIVALLLSMEGEDGGG</sequence>
<accession>A0A835WSL9</accession>
<evidence type="ECO:0000313" key="2">
    <source>
        <dbReference type="Proteomes" id="UP000613740"/>
    </source>
</evidence>
<reference evidence="1" key="1">
    <citation type="journal article" date="2020" name="bioRxiv">
        <title>Comparative genomics of Chlamydomonas.</title>
        <authorList>
            <person name="Craig R.J."/>
            <person name="Hasan A.R."/>
            <person name="Ness R.W."/>
            <person name="Keightley P.D."/>
        </authorList>
    </citation>
    <scope>NUCLEOTIDE SEQUENCE</scope>
    <source>
        <strain evidence="1">CCAP 11/173</strain>
    </source>
</reference>
<dbReference type="EMBL" id="JAEHOD010000004">
    <property type="protein sequence ID" value="KAG2452950.1"/>
    <property type="molecule type" value="Genomic_DNA"/>
</dbReference>
<proteinExistence type="predicted"/>
<dbReference type="OrthoDB" id="421979at2759"/>
<protein>
    <submittedName>
        <fullName evidence="1">Uncharacterized protein</fullName>
    </submittedName>
</protein>
<evidence type="ECO:0000313" key="1">
    <source>
        <dbReference type="EMBL" id="KAG2452950.1"/>
    </source>
</evidence>
<keyword evidence="2" id="KW-1185">Reference proteome</keyword>
<gene>
    <name evidence="1" type="ORF">HYH02_002287</name>
</gene>
<dbReference type="Proteomes" id="UP000613740">
    <property type="component" value="Unassembled WGS sequence"/>
</dbReference>
<comment type="caution">
    <text evidence="1">The sequence shown here is derived from an EMBL/GenBank/DDBJ whole genome shotgun (WGS) entry which is preliminary data.</text>
</comment>
<organism evidence="1 2">
    <name type="scientific">Chlamydomonas schloesseri</name>
    <dbReference type="NCBI Taxonomy" id="2026947"/>
    <lineage>
        <taxon>Eukaryota</taxon>
        <taxon>Viridiplantae</taxon>
        <taxon>Chlorophyta</taxon>
        <taxon>core chlorophytes</taxon>
        <taxon>Chlorophyceae</taxon>
        <taxon>CS clade</taxon>
        <taxon>Chlamydomonadales</taxon>
        <taxon>Chlamydomonadaceae</taxon>
        <taxon>Chlamydomonas</taxon>
    </lineage>
</organism>